<feature type="compositionally biased region" description="Low complexity" evidence="1">
    <location>
        <begin position="57"/>
        <end position="69"/>
    </location>
</feature>
<organism evidence="2 3">
    <name type="scientific">Absidia repens</name>
    <dbReference type="NCBI Taxonomy" id="90262"/>
    <lineage>
        <taxon>Eukaryota</taxon>
        <taxon>Fungi</taxon>
        <taxon>Fungi incertae sedis</taxon>
        <taxon>Mucoromycota</taxon>
        <taxon>Mucoromycotina</taxon>
        <taxon>Mucoromycetes</taxon>
        <taxon>Mucorales</taxon>
        <taxon>Cunninghamellaceae</taxon>
        <taxon>Absidia</taxon>
    </lineage>
</organism>
<dbReference type="OrthoDB" id="10486643at2759"/>
<accession>A0A1X2ITE2</accession>
<feature type="compositionally biased region" description="Low complexity" evidence="1">
    <location>
        <begin position="153"/>
        <end position="168"/>
    </location>
</feature>
<feature type="region of interest" description="Disordered" evidence="1">
    <location>
        <begin position="57"/>
        <end position="220"/>
    </location>
</feature>
<comment type="caution">
    <text evidence="2">The sequence shown here is derived from an EMBL/GenBank/DDBJ whole genome shotgun (WGS) entry which is preliminary data.</text>
</comment>
<keyword evidence="3" id="KW-1185">Reference proteome</keyword>
<feature type="compositionally biased region" description="Acidic residues" evidence="1">
    <location>
        <begin position="74"/>
        <end position="85"/>
    </location>
</feature>
<protein>
    <submittedName>
        <fullName evidence="2">Uncharacterized protein</fullName>
    </submittedName>
</protein>
<evidence type="ECO:0000256" key="1">
    <source>
        <dbReference type="SAM" id="MobiDB-lite"/>
    </source>
</evidence>
<dbReference type="AlphaFoldDB" id="A0A1X2ITE2"/>
<feature type="non-terminal residue" evidence="2">
    <location>
        <position position="284"/>
    </location>
</feature>
<evidence type="ECO:0000313" key="2">
    <source>
        <dbReference type="EMBL" id="ORZ22065.1"/>
    </source>
</evidence>
<feature type="compositionally biased region" description="Low complexity" evidence="1">
    <location>
        <begin position="177"/>
        <end position="202"/>
    </location>
</feature>
<feature type="non-terminal residue" evidence="2">
    <location>
        <position position="1"/>
    </location>
</feature>
<dbReference type="EMBL" id="MCGE01000004">
    <property type="protein sequence ID" value="ORZ22065.1"/>
    <property type="molecule type" value="Genomic_DNA"/>
</dbReference>
<feature type="compositionally biased region" description="Polar residues" evidence="1">
    <location>
        <begin position="126"/>
        <end position="152"/>
    </location>
</feature>
<dbReference type="Proteomes" id="UP000193560">
    <property type="component" value="Unassembled WGS sequence"/>
</dbReference>
<name>A0A1X2ITE2_9FUNG</name>
<proteinExistence type="predicted"/>
<reference evidence="2 3" key="1">
    <citation type="submission" date="2016-07" db="EMBL/GenBank/DDBJ databases">
        <title>Pervasive Adenine N6-methylation of Active Genes in Fungi.</title>
        <authorList>
            <consortium name="DOE Joint Genome Institute"/>
            <person name="Mondo S.J."/>
            <person name="Dannebaum R.O."/>
            <person name="Kuo R.C."/>
            <person name="Labutti K."/>
            <person name="Haridas S."/>
            <person name="Kuo A."/>
            <person name="Salamov A."/>
            <person name="Ahrendt S.R."/>
            <person name="Lipzen A."/>
            <person name="Sullivan W."/>
            <person name="Andreopoulos W.B."/>
            <person name="Clum A."/>
            <person name="Lindquist E."/>
            <person name="Daum C."/>
            <person name="Ramamoorthy G.K."/>
            <person name="Gryganskyi A."/>
            <person name="Culley D."/>
            <person name="Magnuson J.K."/>
            <person name="James T.Y."/>
            <person name="O'Malley M.A."/>
            <person name="Stajich J.E."/>
            <person name="Spatafora J.W."/>
            <person name="Visel A."/>
            <person name="Grigoriev I.V."/>
        </authorList>
    </citation>
    <scope>NUCLEOTIDE SEQUENCE [LARGE SCALE GENOMIC DNA]</scope>
    <source>
        <strain evidence="2 3">NRRL 1336</strain>
    </source>
</reference>
<sequence>MFSISLAPTSAPKRWYSNQHSVQNEYEELAYLEAKFVHDREQALEVRCPMIVPPSTFNNTSLNTNNNNSMGDPSMDDMEAQDDINDSSVTPYGEVDVTFMNDPPYDTDHQQQQQQQQHYHDDAPDPNTTRSLSFMSQHDSHSMQLPPQQYHGSSTYTSSMLSSASFSTPNRTIAPHLPSNFFNTPTPTTTQQRPLPPQTSTLSTSPDIDNYLSPPPPAGRSLRQYMDDSSRGFMEPEIMDRLIHYDDDDDNNNNNDPILTTLDDYDAVGGDDDVPRRMRRSRLF</sequence>
<evidence type="ECO:0000313" key="3">
    <source>
        <dbReference type="Proteomes" id="UP000193560"/>
    </source>
</evidence>
<gene>
    <name evidence="2" type="ORF">BCR42DRAFT_405428</name>
</gene>